<evidence type="ECO:0000256" key="5">
    <source>
        <dbReference type="SAM" id="Phobius"/>
    </source>
</evidence>
<dbReference type="InterPro" id="IPR006480">
    <property type="entry name" value="Phage_holin_4_1"/>
</dbReference>
<dbReference type="Pfam" id="PF05105">
    <property type="entry name" value="Phage_holin_4_1"/>
    <property type="match status" value="1"/>
</dbReference>
<evidence type="ECO:0000256" key="4">
    <source>
        <dbReference type="ARBA" id="ARBA00023136"/>
    </source>
</evidence>
<dbReference type="RefSeq" id="WP_379819475.1">
    <property type="nucleotide sequence ID" value="NZ_JBHUMD010000003.1"/>
</dbReference>
<gene>
    <name evidence="6" type="ORF">ACFSR3_01930</name>
</gene>
<feature type="transmembrane region" description="Helical" evidence="5">
    <location>
        <begin position="12"/>
        <end position="33"/>
    </location>
</feature>
<proteinExistence type="predicted"/>
<organism evidence="6 7">
    <name type="scientific">Flavobacterium suzhouense</name>
    <dbReference type="NCBI Taxonomy" id="1529638"/>
    <lineage>
        <taxon>Bacteria</taxon>
        <taxon>Pseudomonadati</taxon>
        <taxon>Bacteroidota</taxon>
        <taxon>Flavobacteriia</taxon>
        <taxon>Flavobacteriales</taxon>
        <taxon>Flavobacteriaceae</taxon>
        <taxon>Flavobacterium</taxon>
    </lineage>
</organism>
<evidence type="ECO:0000313" key="7">
    <source>
        <dbReference type="Proteomes" id="UP001597480"/>
    </source>
</evidence>
<reference evidence="7" key="1">
    <citation type="journal article" date="2019" name="Int. J. Syst. Evol. Microbiol.">
        <title>The Global Catalogue of Microorganisms (GCM) 10K type strain sequencing project: providing services to taxonomists for standard genome sequencing and annotation.</title>
        <authorList>
            <consortium name="The Broad Institute Genomics Platform"/>
            <consortium name="The Broad Institute Genome Sequencing Center for Infectious Disease"/>
            <person name="Wu L."/>
            <person name="Ma J."/>
        </authorList>
    </citation>
    <scope>NUCLEOTIDE SEQUENCE [LARGE SCALE GENOMIC DNA]</scope>
    <source>
        <strain evidence="7">KCTC 42107</strain>
    </source>
</reference>
<evidence type="ECO:0000313" key="6">
    <source>
        <dbReference type="EMBL" id="MFD2600803.1"/>
    </source>
</evidence>
<protein>
    <submittedName>
        <fullName evidence="6">Phage holin family protein</fullName>
    </submittedName>
</protein>
<dbReference type="Proteomes" id="UP001597480">
    <property type="component" value="Unassembled WGS sequence"/>
</dbReference>
<sequence>MDDATLNTPHQAILLLLFCLITDFITGLIASWIENNKKADLPPHNENIIKSAKLRLTAIKFVSYSLGILGAWGIETIFLIKKIPSGYISTTELTLTTYVIGFFVTIELYSVFFENIKRMGFDIIQKSKIIINEIWKFYKTLKNGPENT</sequence>
<name>A0ABW5NRW2_9FLAO</name>
<keyword evidence="3 5" id="KW-1133">Transmembrane helix</keyword>
<feature type="transmembrane region" description="Helical" evidence="5">
    <location>
        <begin position="94"/>
        <end position="113"/>
    </location>
</feature>
<comment type="caution">
    <text evidence="6">The sequence shown here is derived from an EMBL/GenBank/DDBJ whole genome shotgun (WGS) entry which is preliminary data.</text>
</comment>
<evidence type="ECO:0000256" key="1">
    <source>
        <dbReference type="ARBA" id="ARBA00004141"/>
    </source>
</evidence>
<evidence type="ECO:0000256" key="2">
    <source>
        <dbReference type="ARBA" id="ARBA00022692"/>
    </source>
</evidence>
<evidence type="ECO:0000256" key="3">
    <source>
        <dbReference type="ARBA" id="ARBA00022989"/>
    </source>
</evidence>
<dbReference type="EMBL" id="JBHUMD010000003">
    <property type="protein sequence ID" value="MFD2600803.1"/>
    <property type="molecule type" value="Genomic_DNA"/>
</dbReference>
<accession>A0ABW5NRW2</accession>
<keyword evidence="4 5" id="KW-0472">Membrane</keyword>
<comment type="subcellular location">
    <subcellularLocation>
        <location evidence="1">Membrane</location>
        <topology evidence="1">Multi-pass membrane protein</topology>
    </subcellularLocation>
</comment>
<feature type="transmembrane region" description="Helical" evidence="5">
    <location>
        <begin position="54"/>
        <end position="74"/>
    </location>
</feature>
<keyword evidence="2 5" id="KW-0812">Transmembrane</keyword>
<keyword evidence="7" id="KW-1185">Reference proteome</keyword>